<proteinExistence type="predicted"/>
<accession>A0A1R3FZV7</accession>
<protein>
    <submittedName>
        <fullName evidence="1">Uncharacterized protein</fullName>
    </submittedName>
</protein>
<comment type="caution">
    <text evidence="1">The sequence shown here is derived from an EMBL/GenBank/DDBJ whole genome shotgun (WGS) entry which is preliminary data.</text>
</comment>
<gene>
    <name evidence="1" type="ORF">CCACVL1_29822</name>
</gene>
<evidence type="ECO:0000313" key="2">
    <source>
        <dbReference type="Proteomes" id="UP000188268"/>
    </source>
</evidence>
<dbReference type="AlphaFoldDB" id="A0A1R3FZV7"/>
<dbReference type="STRING" id="210143.A0A1R3FZV7"/>
<evidence type="ECO:0000313" key="1">
    <source>
        <dbReference type="EMBL" id="OMO51382.1"/>
    </source>
</evidence>
<dbReference type="Gramene" id="OMO51382">
    <property type="protein sequence ID" value="OMO51382"/>
    <property type="gene ID" value="CCACVL1_29822"/>
</dbReference>
<organism evidence="1 2">
    <name type="scientific">Corchorus capsularis</name>
    <name type="common">Jute</name>
    <dbReference type="NCBI Taxonomy" id="210143"/>
    <lineage>
        <taxon>Eukaryota</taxon>
        <taxon>Viridiplantae</taxon>
        <taxon>Streptophyta</taxon>
        <taxon>Embryophyta</taxon>
        <taxon>Tracheophyta</taxon>
        <taxon>Spermatophyta</taxon>
        <taxon>Magnoliopsida</taxon>
        <taxon>eudicotyledons</taxon>
        <taxon>Gunneridae</taxon>
        <taxon>Pentapetalae</taxon>
        <taxon>rosids</taxon>
        <taxon>malvids</taxon>
        <taxon>Malvales</taxon>
        <taxon>Malvaceae</taxon>
        <taxon>Grewioideae</taxon>
        <taxon>Apeibeae</taxon>
        <taxon>Corchorus</taxon>
    </lineage>
</organism>
<reference evidence="1 2" key="1">
    <citation type="submission" date="2013-09" db="EMBL/GenBank/DDBJ databases">
        <title>Corchorus capsularis genome sequencing.</title>
        <authorList>
            <person name="Alam M."/>
            <person name="Haque M.S."/>
            <person name="Islam M.S."/>
            <person name="Emdad E.M."/>
            <person name="Islam M.M."/>
            <person name="Ahmed B."/>
            <person name="Halim A."/>
            <person name="Hossen Q.M.M."/>
            <person name="Hossain M.Z."/>
            <person name="Ahmed R."/>
            <person name="Khan M.M."/>
            <person name="Islam R."/>
            <person name="Rashid M.M."/>
            <person name="Khan S.A."/>
            <person name="Rahman M.S."/>
            <person name="Alam M."/>
        </authorList>
    </citation>
    <scope>NUCLEOTIDE SEQUENCE [LARGE SCALE GENOMIC DNA]</scope>
    <source>
        <strain evidence="2">cv. CVL-1</strain>
        <tissue evidence="1">Whole seedling</tissue>
    </source>
</reference>
<sequence length="113" mass="12674">MVGSSRLAAWNLKMGLNDGLAVPYDKDIVVNASFSTNELIVQIGRMNEGTGTGTINAFDNGLEVMKFSNSDEDTAVYRIKFNPGRRWIRNEGGMLTQLEDENFRGGIRERERE</sequence>
<name>A0A1R3FZV7_COCAP</name>
<keyword evidence="2" id="KW-1185">Reference proteome</keyword>
<dbReference type="Proteomes" id="UP000188268">
    <property type="component" value="Unassembled WGS sequence"/>
</dbReference>
<dbReference type="EMBL" id="AWWV01015837">
    <property type="protein sequence ID" value="OMO51382.1"/>
    <property type="molecule type" value="Genomic_DNA"/>
</dbReference>